<organism evidence="3 4">
    <name type="scientific">Pedobacter steynii</name>
    <dbReference type="NCBI Taxonomy" id="430522"/>
    <lineage>
        <taxon>Bacteria</taxon>
        <taxon>Pseudomonadati</taxon>
        <taxon>Bacteroidota</taxon>
        <taxon>Sphingobacteriia</taxon>
        <taxon>Sphingobacteriales</taxon>
        <taxon>Sphingobacteriaceae</taxon>
        <taxon>Pedobacter</taxon>
    </lineage>
</organism>
<sequence length="171" mass="19278">MQDFTNETLDIDALPKYEQVTLNVLSRKYWKVVLLNTSIFLLILAAGIALLLFFAEELRPYIYIFIGTYLLFGILLILLYQARIKRTGYAIREKDLIYKSGIISISTSIIPFTRIQHITLNEGIFSRMFQLGSLHVFTAGGASGSITIPGLDIGLARTVKEELTRQLGKTD</sequence>
<name>A0A1D7QBY6_9SPHI</name>
<dbReference type="AlphaFoldDB" id="A0A1D7QBY6"/>
<gene>
    <name evidence="3" type="ORF">BFS30_02285</name>
</gene>
<feature type="transmembrane region" description="Helical" evidence="1">
    <location>
        <begin position="32"/>
        <end position="55"/>
    </location>
</feature>
<evidence type="ECO:0000256" key="1">
    <source>
        <dbReference type="SAM" id="Phobius"/>
    </source>
</evidence>
<dbReference type="PANTHER" id="PTHR34473">
    <property type="entry name" value="UPF0699 TRANSMEMBRANE PROTEIN YDBS"/>
    <property type="match status" value="1"/>
</dbReference>
<protein>
    <recommendedName>
        <fullName evidence="2">YdbS-like PH domain-containing protein</fullName>
    </recommendedName>
</protein>
<evidence type="ECO:0000313" key="3">
    <source>
        <dbReference type="EMBL" id="AOM76099.1"/>
    </source>
</evidence>
<dbReference type="KEGG" id="psty:BFS30_02285"/>
<dbReference type="Pfam" id="PF03703">
    <property type="entry name" value="bPH_2"/>
    <property type="match status" value="1"/>
</dbReference>
<keyword evidence="1" id="KW-1133">Transmembrane helix</keyword>
<dbReference type="PANTHER" id="PTHR34473:SF2">
    <property type="entry name" value="UPF0699 TRANSMEMBRANE PROTEIN YDBT"/>
    <property type="match status" value="1"/>
</dbReference>
<dbReference type="OrthoDB" id="1524472at2"/>
<feature type="domain" description="YdbS-like PH" evidence="2">
    <location>
        <begin position="85"/>
        <end position="162"/>
    </location>
</feature>
<keyword evidence="1" id="KW-0812">Transmembrane</keyword>
<accession>A0A1D7QBY6</accession>
<evidence type="ECO:0000313" key="4">
    <source>
        <dbReference type="Proteomes" id="UP000094313"/>
    </source>
</evidence>
<keyword evidence="1" id="KW-0472">Membrane</keyword>
<dbReference type="EMBL" id="CP017141">
    <property type="protein sequence ID" value="AOM76099.1"/>
    <property type="molecule type" value="Genomic_DNA"/>
</dbReference>
<feature type="transmembrane region" description="Helical" evidence="1">
    <location>
        <begin position="61"/>
        <end position="80"/>
    </location>
</feature>
<proteinExistence type="predicted"/>
<keyword evidence="4" id="KW-1185">Reference proteome</keyword>
<reference evidence="3 4" key="1">
    <citation type="submission" date="2016-08" db="EMBL/GenBank/DDBJ databases">
        <authorList>
            <person name="Seilhamer J.J."/>
        </authorList>
    </citation>
    <scope>NUCLEOTIDE SEQUENCE [LARGE SCALE GENOMIC DNA]</scope>
    <source>
        <strain evidence="3 4">DX4</strain>
    </source>
</reference>
<evidence type="ECO:0000259" key="2">
    <source>
        <dbReference type="Pfam" id="PF03703"/>
    </source>
</evidence>
<dbReference type="RefSeq" id="WP_069377795.1">
    <property type="nucleotide sequence ID" value="NZ_CP017141.1"/>
</dbReference>
<dbReference type="Proteomes" id="UP000094313">
    <property type="component" value="Chromosome"/>
</dbReference>
<dbReference type="InterPro" id="IPR005182">
    <property type="entry name" value="YdbS-like_PH"/>
</dbReference>